<dbReference type="Proteomes" id="UP001589718">
    <property type="component" value="Unassembled WGS sequence"/>
</dbReference>
<evidence type="ECO:0000313" key="2">
    <source>
        <dbReference type="Proteomes" id="UP001589718"/>
    </source>
</evidence>
<name>A0ABV5PIV7_STRCM</name>
<dbReference type="InterPro" id="IPR001646">
    <property type="entry name" value="5peptide_repeat"/>
</dbReference>
<comment type="caution">
    <text evidence="1">The sequence shown here is derived from an EMBL/GenBank/DDBJ whole genome shotgun (WGS) entry which is preliminary data.</text>
</comment>
<protein>
    <submittedName>
        <fullName evidence="1">Pentapeptide repeat-containing protein</fullName>
    </submittedName>
</protein>
<proteinExistence type="predicted"/>
<dbReference type="RefSeq" id="WP_345219809.1">
    <property type="nucleotide sequence ID" value="NZ_BAAAXE010000002.1"/>
</dbReference>
<reference evidence="1 2" key="1">
    <citation type="submission" date="2024-09" db="EMBL/GenBank/DDBJ databases">
        <authorList>
            <person name="Sun Q."/>
            <person name="Mori K."/>
        </authorList>
    </citation>
    <scope>NUCLEOTIDE SEQUENCE [LARGE SCALE GENOMIC DNA]</scope>
    <source>
        <strain evidence="1 2">JCM 4362</strain>
    </source>
</reference>
<sequence length="85" mass="8989">MDFTGAQFSGGTVNFTRVQFSGGTMNFTRARFSDGTMHFNDARFSGGNMNFRNALGAVPHGLLDSLGLPVPAAVALPARWQPGAP</sequence>
<organism evidence="1 2">
    <name type="scientific">Streptomyces cremeus</name>
    <dbReference type="NCBI Taxonomy" id="66881"/>
    <lineage>
        <taxon>Bacteria</taxon>
        <taxon>Bacillati</taxon>
        <taxon>Actinomycetota</taxon>
        <taxon>Actinomycetes</taxon>
        <taxon>Kitasatosporales</taxon>
        <taxon>Streptomycetaceae</taxon>
        <taxon>Streptomyces</taxon>
    </lineage>
</organism>
<dbReference type="Pfam" id="PF13576">
    <property type="entry name" value="Pentapeptide_3"/>
    <property type="match status" value="1"/>
</dbReference>
<keyword evidence="2" id="KW-1185">Reference proteome</keyword>
<accession>A0ABV5PIV7</accession>
<evidence type="ECO:0000313" key="1">
    <source>
        <dbReference type="EMBL" id="MFB9523150.1"/>
    </source>
</evidence>
<dbReference type="EMBL" id="JBHMCR010000016">
    <property type="protein sequence ID" value="MFB9523150.1"/>
    <property type="molecule type" value="Genomic_DNA"/>
</dbReference>
<gene>
    <name evidence="1" type="ORF">ACFFTU_24725</name>
</gene>